<proteinExistence type="predicted"/>
<dbReference type="InterPro" id="IPR000595">
    <property type="entry name" value="cNMP-bd_dom"/>
</dbReference>
<dbReference type="SUPFAM" id="SSF51206">
    <property type="entry name" value="cAMP-binding domain-like"/>
    <property type="match status" value="1"/>
</dbReference>
<name>A0A078A3U7_STYLE</name>
<keyword evidence="4" id="KW-1185">Reference proteome</keyword>
<evidence type="ECO:0000313" key="3">
    <source>
        <dbReference type="EMBL" id="CDW76539.1"/>
    </source>
</evidence>
<sequence length="544" mass="64122">MLACTWCLLGLSDQYLPPEQRESWVYIQNSNGDYDFNEKNSQQIYIFAVYWILETLTTVGYGDYVGTTRNEYLFTMVLEDLIDEKLSQLDIWIKKIEKSNKPYYIPPDLYSVIKQYVQDAFLHDFNLIIEEFPYYYQISPKMQTELCTTIFKEFQQSFRLFFDFCERGFINELIINMYCRIYQPEATIVPYGSKFSEIYFIREGGVRMFNKFRIQDFMFLPQYQIFGDYQILYDLKSNIVFQTAKNYPVTRFMCVSKKVLLRLCSEYPITGDNLRQRGLERRKFFMDAMEKLDKLTPLKALGKSLKEKFKIKLQQQLGLLGLQAPESQKNLIQQLGQNSQEQLQNKESIENAETGEVQFYTDEEPNIEQGEKETVNSVIKRVNKKTELIFQAMKISQEKMDHNQKILKRYLIDGYKPAIAFGTGLQYVSQEFLKLAEMQQPTEVKEQISEAQMNKLRALQAFASRVNKARIEAELETERQKQEEEKDKDKDKDKQNQQAASISQKTEGDDEVIDKELKALDIKDQELKQLNKVESRILSINNQQ</sequence>
<dbReference type="PANTHER" id="PTHR47823:SF9">
    <property type="entry name" value="CHROMOSOME UNDETERMINED SCAFFOLD_10, WHOLE GENOME SHOTGUN SEQUENCE"/>
    <property type="match status" value="1"/>
</dbReference>
<evidence type="ECO:0000259" key="2">
    <source>
        <dbReference type="PROSITE" id="PS50042"/>
    </source>
</evidence>
<feature type="region of interest" description="Disordered" evidence="1">
    <location>
        <begin position="475"/>
        <end position="510"/>
    </location>
</feature>
<dbReference type="Pfam" id="PF07885">
    <property type="entry name" value="Ion_trans_2"/>
    <property type="match status" value="1"/>
</dbReference>
<evidence type="ECO:0000256" key="1">
    <source>
        <dbReference type="SAM" id="MobiDB-lite"/>
    </source>
</evidence>
<dbReference type="AlphaFoldDB" id="A0A078A3U7"/>
<dbReference type="PROSITE" id="PS50042">
    <property type="entry name" value="CNMP_BINDING_3"/>
    <property type="match status" value="1"/>
</dbReference>
<gene>
    <name evidence="3" type="primary">Contig561.g616</name>
    <name evidence="3" type="ORF">STYLEM_5503</name>
</gene>
<dbReference type="InterPro" id="IPR013099">
    <property type="entry name" value="K_chnl_dom"/>
</dbReference>
<feature type="compositionally biased region" description="Basic and acidic residues" evidence="1">
    <location>
        <begin position="475"/>
        <end position="495"/>
    </location>
</feature>
<dbReference type="Gene3D" id="2.60.120.10">
    <property type="entry name" value="Jelly Rolls"/>
    <property type="match status" value="1"/>
</dbReference>
<feature type="domain" description="Cyclic nucleotide-binding" evidence="2">
    <location>
        <begin position="161"/>
        <end position="234"/>
    </location>
</feature>
<feature type="compositionally biased region" description="Polar residues" evidence="1">
    <location>
        <begin position="496"/>
        <end position="505"/>
    </location>
</feature>
<dbReference type="Gene3D" id="1.10.287.70">
    <property type="match status" value="1"/>
</dbReference>
<dbReference type="InterPro" id="IPR018490">
    <property type="entry name" value="cNMP-bd_dom_sf"/>
</dbReference>
<accession>A0A078A3U7</accession>
<protein>
    <submittedName>
        <fullName evidence="3">Cation channel family protein</fullName>
    </submittedName>
</protein>
<evidence type="ECO:0000313" key="4">
    <source>
        <dbReference type="Proteomes" id="UP000039865"/>
    </source>
</evidence>
<dbReference type="SUPFAM" id="SSF81324">
    <property type="entry name" value="Voltage-gated potassium channels"/>
    <property type="match status" value="1"/>
</dbReference>
<dbReference type="InParanoid" id="A0A078A3U7"/>
<dbReference type="Proteomes" id="UP000039865">
    <property type="component" value="Unassembled WGS sequence"/>
</dbReference>
<reference evidence="3 4" key="1">
    <citation type="submission" date="2014-06" db="EMBL/GenBank/DDBJ databases">
        <authorList>
            <person name="Swart Estienne"/>
        </authorList>
    </citation>
    <scope>NUCLEOTIDE SEQUENCE [LARGE SCALE GENOMIC DNA]</scope>
    <source>
        <strain evidence="3 4">130c</strain>
    </source>
</reference>
<dbReference type="EMBL" id="CCKQ01005334">
    <property type="protein sequence ID" value="CDW76539.1"/>
    <property type="molecule type" value="Genomic_DNA"/>
</dbReference>
<dbReference type="PANTHER" id="PTHR47823">
    <property type="entry name" value="ION_TRANS DOMAIN-CONTAINING PROTEIN"/>
    <property type="match status" value="1"/>
</dbReference>
<dbReference type="InterPro" id="IPR014710">
    <property type="entry name" value="RmlC-like_jellyroll"/>
</dbReference>
<organism evidence="3 4">
    <name type="scientific">Stylonychia lemnae</name>
    <name type="common">Ciliate</name>
    <dbReference type="NCBI Taxonomy" id="5949"/>
    <lineage>
        <taxon>Eukaryota</taxon>
        <taxon>Sar</taxon>
        <taxon>Alveolata</taxon>
        <taxon>Ciliophora</taxon>
        <taxon>Intramacronucleata</taxon>
        <taxon>Spirotrichea</taxon>
        <taxon>Stichotrichia</taxon>
        <taxon>Sporadotrichida</taxon>
        <taxon>Oxytrichidae</taxon>
        <taxon>Stylonychinae</taxon>
        <taxon>Stylonychia</taxon>
    </lineage>
</organism>